<name>K2N8K7_9HYPH</name>
<dbReference type="OrthoDB" id="9790331at2"/>
<reference evidence="2 3" key="1">
    <citation type="journal article" date="2012" name="J. Bacteriol.">
        <title>Genome Sequence of Nitratireductor indicus Type Strain C115.</title>
        <authorList>
            <person name="Lai Q."/>
            <person name="Li G."/>
            <person name="Yu Z."/>
            <person name="Shao Z."/>
        </authorList>
    </citation>
    <scope>NUCLEOTIDE SEQUENCE [LARGE SCALE GENOMIC DNA]</scope>
    <source>
        <strain evidence="2 3">C115</strain>
    </source>
</reference>
<dbReference type="PATRIC" id="fig|1231190.3.peg.716"/>
<feature type="domain" description="Pyridoxamine 5'-phosphate oxidase N-terminal" evidence="1">
    <location>
        <begin position="37"/>
        <end position="155"/>
    </location>
</feature>
<dbReference type="Proteomes" id="UP000007374">
    <property type="component" value="Unassembled WGS sequence"/>
</dbReference>
<dbReference type="Gene3D" id="2.30.110.10">
    <property type="entry name" value="Electron Transport, Fmn-binding Protein, Chain A"/>
    <property type="match status" value="1"/>
</dbReference>
<dbReference type="PANTHER" id="PTHR42815:SF2">
    <property type="entry name" value="FAD-BINDING, PUTATIVE (AFU_ORTHOLOGUE AFUA_6G07600)-RELATED"/>
    <property type="match status" value="1"/>
</dbReference>
<comment type="caution">
    <text evidence="2">The sequence shown here is derived from an EMBL/GenBank/DDBJ whole genome shotgun (WGS) entry which is preliminary data.</text>
</comment>
<evidence type="ECO:0000259" key="1">
    <source>
        <dbReference type="Pfam" id="PF01243"/>
    </source>
</evidence>
<gene>
    <name evidence="2" type="ORF">NA8A_03410</name>
</gene>
<dbReference type="RefSeq" id="WP_009755963.1">
    <property type="nucleotide sequence ID" value="NZ_AMSI01000002.1"/>
</dbReference>
<proteinExistence type="predicted"/>
<dbReference type="NCBIfam" id="TIGR04025">
    <property type="entry name" value="PPOX_FMN_DR2398"/>
    <property type="match status" value="1"/>
</dbReference>
<dbReference type="AlphaFoldDB" id="K2N8K7"/>
<protein>
    <submittedName>
        <fullName evidence="2">Pyridoxamine 5'-phosphate oxidase-like FMN-binding protein</fullName>
    </submittedName>
</protein>
<keyword evidence="3" id="KW-1185">Reference proteome</keyword>
<dbReference type="InterPro" id="IPR012349">
    <property type="entry name" value="Split_barrel_FMN-bd"/>
</dbReference>
<dbReference type="InterPro" id="IPR011576">
    <property type="entry name" value="Pyridox_Oxase_N"/>
</dbReference>
<dbReference type="PANTHER" id="PTHR42815">
    <property type="entry name" value="FAD-BINDING, PUTATIVE (AFU_ORTHOLOGUE AFUA_6G07600)-RELATED"/>
    <property type="match status" value="1"/>
</dbReference>
<dbReference type="eggNOG" id="COG3576">
    <property type="taxonomic scope" value="Bacteria"/>
</dbReference>
<dbReference type="STRING" id="721133.SAMN05216176_101632"/>
<organism evidence="2 3">
    <name type="scientific">Nitratireductor indicus C115</name>
    <dbReference type="NCBI Taxonomy" id="1231190"/>
    <lineage>
        <taxon>Bacteria</taxon>
        <taxon>Pseudomonadati</taxon>
        <taxon>Pseudomonadota</taxon>
        <taxon>Alphaproteobacteria</taxon>
        <taxon>Hyphomicrobiales</taxon>
        <taxon>Phyllobacteriaceae</taxon>
        <taxon>Nitratireductor</taxon>
    </lineage>
</organism>
<sequence length="209" mass="22858">MATEEPQHIIETVAALEALYGTPGETSLVKVTERIIPEYAALITASPFVALATVGPEGIDCSPRGDQPGFVRIHDERTLMIPDRRGNNRVDSLRNIVRDGRVALLFLIPGSGTTLRVNGRARLSVDPALCESFAVEDKAPRSVIVIGVEEVYFQCARAIVRSQLWNGERHVNPSELPSPGAILQATSKARIDGAAYDEEWPERACKSLW</sequence>
<evidence type="ECO:0000313" key="3">
    <source>
        <dbReference type="Proteomes" id="UP000007374"/>
    </source>
</evidence>
<accession>K2N8K7</accession>
<dbReference type="Pfam" id="PF01243">
    <property type="entry name" value="PNPOx_N"/>
    <property type="match status" value="1"/>
</dbReference>
<dbReference type="SUPFAM" id="SSF50475">
    <property type="entry name" value="FMN-binding split barrel"/>
    <property type="match status" value="1"/>
</dbReference>
<evidence type="ECO:0000313" key="2">
    <source>
        <dbReference type="EMBL" id="EKF43828.1"/>
    </source>
</evidence>
<dbReference type="EMBL" id="AMSI01000002">
    <property type="protein sequence ID" value="EKF43828.1"/>
    <property type="molecule type" value="Genomic_DNA"/>
</dbReference>
<dbReference type="InterPro" id="IPR024029">
    <property type="entry name" value="Pyridox_Oxase_FMN-dep"/>
</dbReference>